<feature type="compositionally biased region" description="Low complexity" evidence="3">
    <location>
        <begin position="465"/>
        <end position="477"/>
    </location>
</feature>
<evidence type="ECO:0000256" key="3">
    <source>
        <dbReference type="SAM" id="MobiDB-lite"/>
    </source>
</evidence>
<dbReference type="Proteomes" id="UP000598196">
    <property type="component" value="Unassembled WGS sequence"/>
</dbReference>
<organism evidence="4 5">
    <name type="scientific">Gemmobacter aquaticus</name>
    <dbReference type="NCBI Taxonomy" id="490185"/>
    <lineage>
        <taxon>Bacteria</taxon>
        <taxon>Pseudomonadati</taxon>
        <taxon>Pseudomonadota</taxon>
        <taxon>Alphaproteobacteria</taxon>
        <taxon>Rhodobacterales</taxon>
        <taxon>Paracoccaceae</taxon>
        <taxon>Gemmobacter</taxon>
    </lineage>
</organism>
<dbReference type="PROSITE" id="PS00330">
    <property type="entry name" value="HEMOLYSIN_CALCIUM"/>
    <property type="match status" value="5"/>
</dbReference>
<keyword evidence="2" id="KW-0964">Secreted</keyword>
<evidence type="ECO:0000256" key="1">
    <source>
        <dbReference type="ARBA" id="ARBA00004613"/>
    </source>
</evidence>
<feature type="compositionally biased region" description="Low complexity" evidence="3">
    <location>
        <begin position="437"/>
        <end position="447"/>
    </location>
</feature>
<comment type="subcellular location">
    <subcellularLocation>
        <location evidence="1">Secreted</location>
    </subcellularLocation>
</comment>
<evidence type="ECO:0000313" key="4">
    <source>
        <dbReference type="EMBL" id="GGO24589.1"/>
    </source>
</evidence>
<dbReference type="PANTHER" id="PTHR38340:SF1">
    <property type="entry name" value="S-LAYER PROTEIN"/>
    <property type="match status" value="1"/>
</dbReference>
<evidence type="ECO:0000313" key="5">
    <source>
        <dbReference type="Proteomes" id="UP000598196"/>
    </source>
</evidence>
<gene>
    <name evidence="4" type="ORF">GCM10010991_03180</name>
</gene>
<dbReference type="GO" id="GO:0005576">
    <property type="term" value="C:extracellular region"/>
    <property type="evidence" value="ECO:0007669"/>
    <property type="project" value="UniProtKB-SubCell"/>
</dbReference>
<evidence type="ECO:0008006" key="6">
    <source>
        <dbReference type="Google" id="ProtNLM"/>
    </source>
</evidence>
<dbReference type="Pfam" id="PF00353">
    <property type="entry name" value="HemolysinCabind"/>
    <property type="match status" value="7"/>
</dbReference>
<sequence>MISIAKGTPMTTYTLTGINTTEAGGVATAVNGAATISFVASVNTDGLTFKYAIENEVAGDFGAAVLDVSESDTLLGLMVNGSPVDAATDLYIAEYKWVDNTGPSPVTKAALVLRVTTGSTYSYFVLDGDALPTLADATAYNAFIASLTLKTSVRDDMDDDLIKIEGYNFQAEDFATGETENDTIAAADGYDWTGGISTGRGADVVTGGDGDDVIDASYYGTNATLQTNDTDSVDGGAGNDSIIAGYGADVLIGGLGNDSVSGGAGNDDINGGHDNDVLRGGNGADTILGDLGDDSLFGDTGADYLSGDAGNDVINGGSGADTLIGGDGADSMNGGTGADTMNGGDGSDTMVGGDGNDSLDGWNDDDRLDGGLGNDRLEGYFGNDTLIGGDGSDQLYGEADNDSLNGGTGNDTLSGADGDDTILGGAGVDSITGGNGNDSIDGGSGSDNINAGAGNDIIAGGIGSDTLNGGDGNDTMNGGSGSDTFVFQSESDSDVINGFQNNIDTLNVDFGTVDTWEELRALAVQSGDNVVITFEDDDIVTINNMTIANLRDDVIFS</sequence>
<dbReference type="InterPro" id="IPR001343">
    <property type="entry name" value="Hemolysn_Ca-bd"/>
</dbReference>
<dbReference type="InterPro" id="IPR018511">
    <property type="entry name" value="Hemolysin-typ_Ca-bd_CS"/>
</dbReference>
<dbReference type="PRINTS" id="PR00313">
    <property type="entry name" value="CABNDNGRPT"/>
</dbReference>
<evidence type="ECO:0000256" key="2">
    <source>
        <dbReference type="ARBA" id="ARBA00022525"/>
    </source>
</evidence>
<feature type="region of interest" description="Disordered" evidence="3">
    <location>
        <begin position="391"/>
        <end position="447"/>
    </location>
</feature>
<dbReference type="AlphaFoldDB" id="A0A918DBU2"/>
<comment type="caution">
    <text evidence="4">The sequence shown here is derived from an EMBL/GenBank/DDBJ whole genome shotgun (WGS) entry which is preliminary data.</text>
</comment>
<protein>
    <recommendedName>
        <fullName evidence="6">Hemolysin-type calcium-binding repeat-containing protein</fullName>
    </recommendedName>
</protein>
<feature type="region of interest" description="Disordered" evidence="3">
    <location>
        <begin position="465"/>
        <end position="487"/>
    </location>
</feature>
<dbReference type="SUPFAM" id="SSF51120">
    <property type="entry name" value="beta-Roll"/>
    <property type="match status" value="3"/>
</dbReference>
<dbReference type="GO" id="GO:0005509">
    <property type="term" value="F:calcium ion binding"/>
    <property type="evidence" value="ECO:0007669"/>
    <property type="project" value="InterPro"/>
</dbReference>
<dbReference type="InterPro" id="IPR011049">
    <property type="entry name" value="Serralysin-like_metalloprot_C"/>
</dbReference>
<dbReference type="Gene3D" id="2.150.10.10">
    <property type="entry name" value="Serralysin-like metalloprotease, C-terminal"/>
    <property type="match status" value="4"/>
</dbReference>
<proteinExistence type="predicted"/>
<dbReference type="PANTHER" id="PTHR38340">
    <property type="entry name" value="S-LAYER PROTEIN"/>
    <property type="match status" value="1"/>
</dbReference>
<keyword evidence="5" id="KW-1185">Reference proteome</keyword>
<accession>A0A918DBU2</accession>
<reference evidence="4 5" key="1">
    <citation type="journal article" date="2014" name="Int. J. Syst. Evol. Microbiol.">
        <title>Complete genome sequence of Corynebacterium casei LMG S-19264T (=DSM 44701T), isolated from a smear-ripened cheese.</title>
        <authorList>
            <consortium name="US DOE Joint Genome Institute (JGI-PGF)"/>
            <person name="Walter F."/>
            <person name="Albersmeier A."/>
            <person name="Kalinowski J."/>
            <person name="Ruckert C."/>
        </authorList>
    </citation>
    <scope>NUCLEOTIDE SEQUENCE [LARGE SCALE GENOMIC DNA]</scope>
    <source>
        <strain evidence="4 5">CGMCC 1.7029</strain>
    </source>
</reference>
<dbReference type="InterPro" id="IPR050557">
    <property type="entry name" value="RTX_toxin/Mannuronan_C5-epim"/>
</dbReference>
<name>A0A918DBU2_9RHOB</name>
<dbReference type="EMBL" id="BMLP01000001">
    <property type="protein sequence ID" value="GGO24589.1"/>
    <property type="molecule type" value="Genomic_DNA"/>
</dbReference>
<feature type="compositionally biased region" description="Polar residues" evidence="3">
    <location>
        <begin position="402"/>
        <end position="413"/>
    </location>
</feature>